<reference evidence="1 2" key="1">
    <citation type="journal article" date="2018" name="Front. Plant Sci.">
        <title>Red Clover (Trifolium pratense) and Zigzag Clover (T. medium) - A Picture of Genomic Similarities and Differences.</title>
        <authorList>
            <person name="Dluhosova J."/>
            <person name="Istvanek J."/>
            <person name="Nedelnik J."/>
            <person name="Repkova J."/>
        </authorList>
    </citation>
    <scope>NUCLEOTIDE SEQUENCE [LARGE SCALE GENOMIC DNA]</scope>
    <source>
        <strain evidence="2">cv. 10/8</strain>
        <tissue evidence="1">Leaf</tissue>
    </source>
</reference>
<organism evidence="1 2">
    <name type="scientific">Trifolium medium</name>
    <dbReference type="NCBI Taxonomy" id="97028"/>
    <lineage>
        <taxon>Eukaryota</taxon>
        <taxon>Viridiplantae</taxon>
        <taxon>Streptophyta</taxon>
        <taxon>Embryophyta</taxon>
        <taxon>Tracheophyta</taxon>
        <taxon>Spermatophyta</taxon>
        <taxon>Magnoliopsida</taxon>
        <taxon>eudicotyledons</taxon>
        <taxon>Gunneridae</taxon>
        <taxon>Pentapetalae</taxon>
        <taxon>rosids</taxon>
        <taxon>fabids</taxon>
        <taxon>Fabales</taxon>
        <taxon>Fabaceae</taxon>
        <taxon>Papilionoideae</taxon>
        <taxon>50 kb inversion clade</taxon>
        <taxon>NPAAA clade</taxon>
        <taxon>Hologalegina</taxon>
        <taxon>IRL clade</taxon>
        <taxon>Trifolieae</taxon>
        <taxon>Trifolium</taxon>
    </lineage>
</organism>
<sequence>GFALAIKMLGSGGGLCHDDGGFEGKMVISSVKPTVHFK</sequence>
<evidence type="ECO:0000313" key="2">
    <source>
        <dbReference type="Proteomes" id="UP000265520"/>
    </source>
</evidence>
<accession>A0A392SE15</accession>
<dbReference type="Proteomes" id="UP000265520">
    <property type="component" value="Unassembled WGS sequence"/>
</dbReference>
<proteinExistence type="predicted"/>
<dbReference type="AlphaFoldDB" id="A0A392SE15"/>
<evidence type="ECO:0000313" key="1">
    <source>
        <dbReference type="EMBL" id="MCI46190.1"/>
    </source>
</evidence>
<comment type="caution">
    <text evidence="1">The sequence shown here is derived from an EMBL/GenBank/DDBJ whole genome shotgun (WGS) entry which is preliminary data.</text>
</comment>
<keyword evidence="2" id="KW-1185">Reference proteome</keyword>
<dbReference type="EMBL" id="LXQA010353948">
    <property type="protein sequence ID" value="MCI46190.1"/>
    <property type="molecule type" value="Genomic_DNA"/>
</dbReference>
<name>A0A392SE15_9FABA</name>
<protein>
    <submittedName>
        <fullName evidence="1">Uncharacterized protein</fullName>
    </submittedName>
</protein>
<feature type="non-terminal residue" evidence="1">
    <location>
        <position position="1"/>
    </location>
</feature>